<dbReference type="Pfam" id="PF00572">
    <property type="entry name" value="Ribosomal_L13"/>
    <property type="match status" value="1"/>
</dbReference>
<dbReference type="InterPro" id="IPR005822">
    <property type="entry name" value="Ribosomal_uL13"/>
</dbReference>
<dbReference type="PIRSF" id="PIRSF002181">
    <property type="entry name" value="Ribosomal_L13"/>
    <property type="match status" value="1"/>
</dbReference>
<sequence>MKTYNVKAGEITREWHVIDAKGKVLGQVATEAARLLMGKHKPIFCRHLDTGDGVIVVNAAQVDFSGKKGTDKLYYRHSGYPGGFRKASLNEMMAKKPTFAIERAIRGMLPRNRLGAAMITKLRVYAGAEHPHLGQVSAAKEA</sequence>
<dbReference type="InterPro" id="IPR005823">
    <property type="entry name" value="Ribosomal_uL13_bac-type"/>
</dbReference>
<evidence type="ECO:0000313" key="8">
    <source>
        <dbReference type="Proteomes" id="UP001375370"/>
    </source>
</evidence>
<protein>
    <recommendedName>
        <fullName evidence="4">Large ribosomal subunit protein uL13</fullName>
    </recommendedName>
</protein>
<dbReference type="Gene3D" id="3.90.1180.10">
    <property type="entry name" value="Ribosomal protein L13"/>
    <property type="match status" value="1"/>
</dbReference>
<comment type="similarity">
    <text evidence="1 4 5">Belongs to the universal ribosomal protein uL13 family.</text>
</comment>
<accession>A0ABZ2J977</accession>
<evidence type="ECO:0000256" key="2">
    <source>
        <dbReference type="ARBA" id="ARBA00022980"/>
    </source>
</evidence>
<evidence type="ECO:0000256" key="1">
    <source>
        <dbReference type="ARBA" id="ARBA00006227"/>
    </source>
</evidence>
<name>A0ABZ2J977_9CHLR</name>
<keyword evidence="3 4" id="KW-0687">Ribonucleoprotein</keyword>
<evidence type="ECO:0000256" key="5">
    <source>
        <dbReference type="RuleBase" id="RU003877"/>
    </source>
</evidence>
<proteinExistence type="inferred from homology"/>
<evidence type="ECO:0000256" key="4">
    <source>
        <dbReference type="HAMAP-Rule" id="MF_01366"/>
    </source>
</evidence>
<dbReference type="GO" id="GO:0005840">
    <property type="term" value="C:ribosome"/>
    <property type="evidence" value="ECO:0007669"/>
    <property type="project" value="UniProtKB-KW"/>
</dbReference>
<gene>
    <name evidence="4 6 7" type="primary">rplM</name>
    <name evidence="7" type="ORF">V8247_01470</name>
</gene>
<dbReference type="InterPro" id="IPR036899">
    <property type="entry name" value="Ribosomal_uL13_sf"/>
</dbReference>
<dbReference type="PANTHER" id="PTHR11545">
    <property type="entry name" value="RIBOSOMAL PROTEIN L13"/>
    <property type="match status" value="1"/>
</dbReference>
<keyword evidence="2 4" id="KW-0689">Ribosomal protein</keyword>
<dbReference type="RefSeq" id="WP_338738054.1">
    <property type="nucleotide sequence ID" value="NZ_CP146612.1"/>
</dbReference>
<dbReference type="PANTHER" id="PTHR11545:SF2">
    <property type="entry name" value="LARGE RIBOSOMAL SUBUNIT PROTEIN UL13M"/>
    <property type="match status" value="1"/>
</dbReference>
<dbReference type="SUPFAM" id="SSF52161">
    <property type="entry name" value="Ribosomal protein L13"/>
    <property type="match status" value="1"/>
</dbReference>
<evidence type="ECO:0000313" key="7">
    <source>
        <dbReference type="EMBL" id="WWX25666.1"/>
    </source>
</evidence>
<evidence type="ECO:0000256" key="6">
    <source>
        <dbReference type="RuleBase" id="RU003878"/>
    </source>
</evidence>
<dbReference type="Proteomes" id="UP001375370">
    <property type="component" value="Chromosome"/>
</dbReference>
<dbReference type="EMBL" id="CP146612">
    <property type="protein sequence ID" value="WWX25666.1"/>
    <property type="molecule type" value="Genomic_DNA"/>
</dbReference>
<dbReference type="NCBIfam" id="TIGR01066">
    <property type="entry name" value="rplM_bact"/>
    <property type="match status" value="1"/>
</dbReference>
<comment type="subunit">
    <text evidence="4">Part of the 50S ribosomal subunit.</text>
</comment>
<dbReference type="InterPro" id="IPR023563">
    <property type="entry name" value="Ribosomal_uL13_CS"/>
</dbReference>
<organism evidence="7 8">
    <name type="scientific">Candidatus Dehalogenimonas loeffleri</name>
    <dbReference type="NCBI Taxonomy" id="3127115"/>
    <lineage>
        <taxon>Bacteria</taxon>
        <taxon>Bacillati</taxon>
        <taxon>Chloroflexota</taxon>
        <taxon>Dehalococcoidia</taxon>
        <taxon>Dehalococcoidales</taxon>
        <taxon>Dehalococcoidaceae</taxon>
        <taxon>Dehalogenimonas</taxon>
    </lineage>
</organism>
<keyword evidence="8" id="KW-1185">Reference proteome</keyword>
<reference evidence="7 8" key="1">
    <citation type="submission" date="2024-03" db="EMBL/GenBank/DDBJ databases">
        <title>A Dehalogenimonas Isolated from Estuarine Sediments Dihaloeliminates Chlorinated Alkanes.</title>
        <authorList>
            <person name="Yang Y."/>
            <person name="Wang H."/>
        </authorList>
    </citation>
    <scope>NUCLEOTIDE SEQUENCE [LARGE SCALE GENOMIC DNA]</scope>
    <source>
        <strain evidence="7 8">W</strain>
    </source>
</reference>
<dbReference type="HAMAP" id="MF_01366">
    <property type="entry name" value="Ribosomal_uL13"/>
    <property type="match status" value="1"/>
</dbReference>
<dbReference type="CDD" id="cd00392">
    <property type="entry name" value="Ribosomal_L13"/>
    <property type="match status" value="1"/>
</dbReference>
<evidence type="ECO:0000256" key="3">
    <source>
        <dbReference type="ARBA" id="ARBA00023274"/>
    </source>
</evidence>
<comment type="function">
    <text evidence="4 6">This protein is one of the early assembly proteins of the 50S ribosomal subunit, although it is not seen to bind rRNA by itself. It is important during the early stages of 50S assembly.</text>
</comment>
<dbReference type="PROSITE" id="PS00783">
    <property type="entry name" value="RIBOSOMAL_L13"/>
    <property type="match status" value="1"/>
</dbReference>